<feature type="binding site" description="axial binding residue" evidence="8">
    <location>
        <position position="522"/>
    </location>
    <ligand>
        <name>heme</name>
        <dbReference type="ChEBI" id="CHEBI:30413"/>
    </ligand>
    <ligandPart>
        <name>Fe</name>
        <dbReference type="ChEBI" id="CHEBI:18248"/>
    </ligandPart>
</feature>
<keyword evidence="11" id="KW-1185">Reference proteome</keyword>
<keyword evidence="3 8" id="KW-0349">Heme</keyword>
<keyword evidence="9" id="KW-0812">Transmembrane</keyword>
<dbReference type="GO" id="GO:0008395">
    <property type="term" value="F:steroid hydroxylase activity"/>
    <property type="evidence" value="ECO:0007669"/>
    <property type="project" value="TreeGrafter"/>
</dbReference>
<dbReference type="Pfam" id="PF00067">
    <property type="entry name" value="p450"/>
    <property type="match status" value="1"/>
</dbReference>
<dbReference type="PANTHER" id="PTHR24304">
    <property type="entry name" value="CYTOCHROME P450 FAMILY 7"/>
    <property type="match status" value="1"/>
</dbReference>
<comment type="similarity">
    <text evidence="2">Belongs to the cytochrome P450 family.</text>
</comment>
<protein>
    <recommendedName>
        <fullName evidence="12">Cytochrome P450</fullName>
    </recommendedName>
</protein>
<comment type="cofactor">
    <cofactor evidence="1 8">
        <name>heme</name>
        <dbReference type="ChEBI" id="CHEBI:30413"/>
    </cofactor>
</comment>
<evidence type="ECO:0000313" key="10">
    <source>
        <dbReference type="EMBL" id="GAM34134.1"/>
    </source>
</evidence>
<evidence type="ECO:0000256" key="2">
    <source>
        <dbReference type="ARBA" id="ARBA00010617"/>
    </source>
</evidence>
<keyword evidence="5" id="KW-0560">Oxidoreductase</keyword>
<dbReference type="InterPro" id="IPR050529">
    <property type="entry name" value="CYP450_sterol_14alpha_dmase"/>
</dbReference>
<keyword evidence="9" id="KW-1133">Transmembrane helix</keyword>
<sequence length="584" mass="65416">MSNAAFHVLAMRHVRYALSITASPFSNMIVVLGAVVALNYMLAWIRYHFARRDRHGTQVPPKYPTLVPFLGDAISSAWDLESFLYRATHYHGKLTSTRISLLGSNMYIMQDRETVEKMMKHPSLASPMSIIIVTLRFLFGMPETGLKVYKADDSGPLAKPLPGSNPDLGPENRIDYLLHQSFNQAFSGPGLRPTTQRFNKALLAKVKMMNQIEDNCWGSIDDFFEVFGKITIGALSQAIYGPLLLQLHPDIIDDLWDYDDVLPWLARGIPRLLMPGPYRTRDKIRRKLRNWYVHARQGFQESNIDADGDGDPVWGSRLVRNLQQVLHVERRSHDDEAMSSHDLALLWASNFNAVSAATIAAYHIFRDPSLLASLRAELAAHFDPPSAFITADPKTLLKLPLLSAVYAETLRLHVKVFFMASSPHNNVNLGRWKLPKGATGVVSSGISHMDDTYWNDAGGQHPLSEFWPGRFLVDPANSLSGPARPAITRSTSSNSSNSGKPHFSMEGLDGVWIPYGGGPSICPGRFLAKNVVFFFCALLITEFDIELLDDKSFQLDPWRYGLGTARAKYPVPVRIRRRADKNTI</sequence>
<dbReference type="EMBL" id="DF933811">
    <property type="protein sequence ID" value="GAM34134.1"/>
    <property type="molecule type" value="Genomic_DNA"/>
</dbReference>
<dbReference type="InterPro" id="IPR001128">
    <property type="entry name" value="Cyt_P450"/>
</dbReference>
<dbReference type="GO" id="GO:0020037">
    <property type="term" value="F:heme binding"/>
    <property type="evidence" value="ECO:0007669"/>
    <property type="project" value="InterPro"/>
</dbReference>
<dbReference type="GO" id="GO:0005506">
    <property type="term" value="F:iron ion binding"/>
    <property type="evidence" value="ECO:0007669"/>
    <property type="project" value="InterPro"/>
</dbReference>
<evidence type="ECO:0000256" key="6">
    <source>
        <dbReference type="ARBA" id="ARBA00023004"/>
    </source>
</evidence>
<dbReference type="InterPro" id="IPR002403">
    <property type="entry name" value="Cyt_P450_E_grp-IV"/>
</dbReference>
<feature type="transmembrane region" description="Helical" evidence="9">
    <location>
        <begin position="25"/>
        <end position="45"/>
    </location>
</feature>
<evidence type="ECO:0000256" key="9">
    <source>
        <dbReference type="SAM" id="Phobius"/>
    </source>
</evidence>
<evidence type="ECO:0000256" key="4">
    <source>
        <dbReference type="ARBA" id="ARBA00022723"/>
    </source>
</evidence>
<evidence type="ECO:0000256" key="7">
    <source>
        <dbReference type="ARBA" id="ARBA00023033"/>
    </source>
</evidence>
<reference evidence="11" key="1">
    <citation type="journal article" date="2015" name="Genome Announc.">
        <title>Draft genome sequence of Talaromyces cellulolyticus strain Y-94, a source of lignocellulosic biomass-degrading enzymes.</title>
        <authorList>
            <person name="Fujii T."/>
            <person name="Koike H."/>
            <person name="Sawayama S."/>
            <person name="Yano S."/>
            <person name="Inoue H."/>
        </authorList>
    </citation>
    <scope>NUCLEOTIDE SEQUENCE [LARGE SCALE GENOMIC DNA]</scope>
    <source>
        <strain evidence="11">Y-94</strain>
    </source>
</reference>
<dbReference type="Gene3D" id="1.10.630.10">
    <property type="entry name" value="Cytochrome P450"/>
    <property type="match status" value="1"/>
</dbReference>
<dbReference type="InterPro" id="IPR036396">
    <property type="entry name" value="Cyt_P450_sf"/>
</dbReference>
<feature type="transmembrane region" description="Helical" evidence="9">
    <location>
        <begin position="124"/>
        <end position="141"/>
    </location>
</feature>
<dbReference type="CDD" id="cd11040">
    <property type="entry name" value="CYP7_CYP8-like"/>
    <property type="match status" value="1"/>
</dbReference>
<dbReference type="GO" id="GO:0016705">
    <property type="term" value="F:oxidoreductase activity, acting on paired donors, with incorporation or reduction of molecular oxygen"/>
    <property type="evidence" value="ECO:0007669"/>
    <property type="project" value="InterPro"/>
</dbReference>
<comment type="caution">
    <text evidence="10">The sequence shown here is derived from an EMBL/GenBank/DDBJ whole genome shotgun (WGS) entry which is preliminary data.</text>
</comment>
<evidence type="ECO:0000256" key="3">
    <source>
        <dbReference type="ARBA" id="ARBA00022617"/>
    </source>
</evidence>
<keyword evidence="6 8" id="KW-0408">Iron</keyword>
<dbReference type="SUPFAM" id="SSF48264">
    <property type="entry name" value="Cytochrome P450"/>
    <property type="match status" value="1"/>
</dbReference>
<evidence type="ECO:0000256" key="5">
    <source>
        <dbReference type="ARBA" id="ARBA00023002"/>
    </source>
</evidence>
<dbReference type="PANTHER" id="PTHR24304:SF2">
    <property type="entry name" value="24-HYDROXYCHOLESTEROL 7-ALPHA-HYDROXYLASE"/>
    <property type="match status" value="1"/>
</dbReference>
<evidence type="ECO:0000313" key="11">
    <source>
        <dbReference type="Proteomes" id="UP000053095"/>
    </source>
</evidence>
<keyword evidence="4 8" id="KW-0479">Metal-binding</keyword>
<dbReference type="Proteomes" id="UP000053095">
    <property type="component" value="Unassembled WGS sequence"/>
</dbReference>
<keyword evidence="7" id="KW-0503">Monooxygenase</keyword>
<keyword evidence="9" id="KW-0472">Membrane</keyword>
<accession>A0A6V8H4L6</accession>
<proteinExistence type="inferred from homology"/>
<name>A0A6V8H4L6_TALPI</name>
<gene>
    <name evidence="10" type="ORF">TCE0_015f01514</name>
</gene>
<evidence type="ECO:0000256" key="1">
    <source>
        <dbReference type="ARBA" id="ARBA00001971"/>
    </source>
</evidence>
<dbReference type="AlphaFoldDB" id="A0A6V8H4L6"/>
<evidence type="ECO:0000256" key="8">
    <source>
        <dbReference type="PIRSR" id="PIRSR602403-1"/>
    </source>
</evidence>
<organism evidence="10 11">
    <name type="scientific">Talaromyces pinophilus</name>
    <name type="common">Penicillium pinophilum</name>
    <dbReference type="NCBI Taxonomy" id="128442"/>
    <lineage>
        <taxon>Eukaryota</taxon>
        <taxon>Fungi</taxon>
        <taxon>Dikarya</taxon>
        <taxon>Ascomycota</taxon>
        <taxon>Pezizomycotina</taxon>
        <taxon>Eurotiomycetes</taxon>
        <taxon>Eurotiomycetidae</taxon>
        <taxon>Eurotiales</taxon>
        <taxon>Trichocomaceae</taxon>
        <taxon>Talaromyces</taxon>
        <taxon>Talaromyces sect. Talaromyces</taxon>
    </lineage>
</organism>
<dbReference type="PRINTS" id="PR00465">
    <property type="entry name" value="EP450IV"/>
</dbReference>
<evidence type="ECO:0008006" key="12">
    <source>
        <dbReference type="Google" id="ProtNLM"/>
    </source>
</evidence>